<evidence type="ECO:0000259" key="5">
    <source>
        <dbReference type="Pfam" id="PF00155"/>
    </source>
</evidence>
<dbReference type="InterPro" id="IPR050087">
    <property type="entry name" value="AON_synthase_class-II"/>
</dbReference>
<dbReference type="AlphaFoldDB" id="A0AA40C9V8"/>
<dbReference type="InterPro" id="IPR015422">
    <property type="entry name" value="PyrdxlP-dep_Trfase_small"/>
</dbReference>
<dbReference type="Pfam" id="PF00155">
    <property type="entry name" value="Aminotran_1_2"/>
    <property type="match status" value="1"/>
</dbReference>
<dbReference type="InterPro" id="IPR015421">
    <property type="entry name" value="PyrdxlP-dep_Trfase_major"/>
</dbReference>
<proteinExistence type="inferred from homology"/>
<evidence type="ECO:0000313" key="7">
    <source>
        <dbReference type="Proteomes" id="UP001174934"/>
    </source>
</evidence>
<protein>
    <submittedName>
        <fullName evidence="6">Pyridoxal phosphate-dependent transferase</fullName>
    </submittedName>
</protein>
<reference evidence="6" key="1">
    <citation type="submission" date="2023-06" db="EMBL/GenBank/DDBJ databases">
        <title>Genome-scale phylogeny and comparative genomics of the fungal order Sordariales.</title>
        <authorList>
            <consortium name="Lawrence Berkeley National Laboratory"/>
            <person name="Hensen N."/>
            <person name="Bonometti L."/>
            <person name="Westerberg I."/>
            <person name="Brannstrom I.O."/>
            <person name="Guillou S."/>
            <person name="Cros-Aarteil S."/>
            <person name="Calhoun S."/>
            <person name="Haridas S."/>
            <person name="Kuo A."/>
            <person name="Mondo S."/>
            <person name="Pangilinan J."/>
            <person name="Riley R."/>
            <person name="LaButti K."/>
            <person name="Andreopoulos B."/>
            <person name="Lipzen A."/>
            <person name="Chen C."/>
            <person name="Yanf M."/>
            <person name="Daum C."/>
            <person name="Ng V."/>
            <person name="Clum A."/>
            <person name="Steindorff A."/>
            <person name="Ohm R."/>
            <person name="Martin F."/>
            <person name="Silar P."/>
            <person name="Natvig D."/>
            <person name="Lalanne C."/>
            <person name="Gautier V."/>
            <person name="Ament-velasquez S.L."/>
            <person name="Kruys A."/>
            <person name="Hutchinson M.I."/>
            <person name="Powell A.J."/>
            <person name="Barry K."/>
            <person name="Miller A.N."/>
            <person name="Grigoriev I.V."/>
            <person name="Debuchy R."/>
            <person name="Gladieux P."/>
            <person name="Thoren M.H."/>
            <person name="Johannesson H."/>
        </authorList>
    </citation>
    <scope>NUCLEOTIDE SEQUENCE</scope>
    <source>
        <strain evidence="6">SMH3391-2</strain>
    </source>
</reference>
<feature type="domain" description="Aminotransferase class I/classII large" evidence="5">
    <location>
        <begin position="39"/>
        <end position="392"/>
    </location>
</feature>
<dbReference type="Proteomes" id="UP001174934">
    <property type="component" value="Unassembled WGS sequence"/>
</dbReference>
<keyword evidence="7" id="KW-1185">Reference proteome</keyword>
<evidence type="ECO:0000256" key="1">
    <source>
        <dbReference type="ARBA" id="ARBA00001933"/>
    </source>
</evidence>
<dbReference type="SUPFAM" id="SSF53383">
    <property type="entry name" value="PLP-dependent transferases"/>
    <property type="match status" value="1"/>
</dbReference>
<evidence type="ECO:0000256" key="2">
    <source>
        <dbReference type="ARBA" id="ARBA00010008"/>
    </source>
</evidence>
<evidence type="ECO:0000256" key="4">
    <source>
        <dbReference type="ARBA" id="ARBA00022898"/>
    </source>
</evidence>
<organism evidence="6 7">
    <name type="scientific">Bombardia bombarda</name>
    <dbReference type="NCBI Taxonomy" id="252184"/>
    <lineage>
        <taxon>Eukaryota</taxon>
        <taxon>Fungi</taxon>
        <taxon>Dikarya</taxon>
        <taxon>Ascomycota</taxon>
        <taxon>Pezizomycotina</taxon>
        <taxon>Sordariomycetes</taxon>
        <taxon>Sordariomycetidae</taxon>
        <taxon>Sordariales</taxon>
        <taxon>Lasiosphaeriaceae</taxon>
        <taxon>Bombardia</taxon>
    </lineage>
</organism>
<dbReference type="Gene3D" id="3.40.640.10">
    <property type="entry name" value="Type I PLP-dependent aspartate aminotransferase-like (Major domain)"/>
    <property type="match status" value="1"/>
</dbReference>
<dbReference type="PANTHER" id="PTHR13693:SF77">
    <property type="entry name" value="8-AMINO-7-OXONONANOATE SYNTHASE"/>
    <property type="match status" value="1"/>
</dbReference>
<dbReference type="Gene3D" id="3.90.1150.10">
    <property type="entry name" value="Aspartate Aminotransferase, domain 1"/>
    <property type="match status" value="1"/>
</dbReference>
<gene>
    <name evidence="6" type="ORF">B0T17DRAFT_616120</name>
</gene>
<sequence length="433" mass="47463">MSQNGNYPTLDETFSRLLARRRTLNQLRQLTTVPPGTGDFSSNAYLSLSSQPAVQRAFITRLSQAQHHGAGGSRLLDGNSTQAEALERRIAAFHRAPAGLLFNSAMDANVGLFGCAPQPGDAIIYDELIHASVHDGMRLSRVVPNRRIAFAHNQPQQNPLPYLTGKHNIFIAIEGIYSMDGDVAPLASIISCVNHHLPSRNSYIIVDEAHSIGVLGDRGRGLVCSLKLEAHVWARVLGFGKAMGCAGGMVLCSSPTTRLYLVNYARSLIYTTAMALPSLVSIDVAYDFLMTGQAEGLRAHLRRLVRHAHQLLLAVCARQRPPPALFRLNAEEPKSPIIPVCTSRPRSLALYCQQRRFMVRPIVAPTVAKGSERIRVCLHAANTVDEVEILVKVMEQWVVDECKKGVDRVEEQETASTSVLPSNVLDAEKKAKL</sequence>
<keyword evidence="4" id="KW-0663">Pyridoxal phosphate</keyword>
<name>A0AA40C9V8_9PEZI</name>
<keyword evidence="3 6" id="KW-0808">Transferase</keyword>
<dbReference type="GO" id="GO:0016740">
    <property type="term" value="F:transferase activity"/>
    <property type="evidence" value="ECO:0007669"/>
    <property type="project" value="UniProtKB-KW"/>
</dbReference>
<comment type="similarity">
    <text evidence="2">Belongs to the class-II pyridoxal-phosphate-dependent aminotransferase family. BioF subfamily.</text>
</comment>
<evidence type="ECO:0000313" key="6">
    <source>
        <dbReference type="EMBL" id="KAK0630470.1"/>
    </source>
</evidence>
<evidence type="ECO:0000256" key="3">
    <source>
        <dbReference type="ARBA" id="ARBA00022679"/>
    </source>
</evidence>
<dbReference type="EMBL" id="JAULSR010000002">
    <property type="protein sequence ID" value="KAK0630470.1"/>
    <property type="molecule type" value="Genomic_DNA"/>
</dbReference>
<accession>A0AA40C9V8</accession>
<dbReference type="InterPro" id="IPR015424">
    <property type="entry name" value="PyrdxlP-dep_Trfase"/>
</dbReference>
<dbReference type="GO" id="GO:0030170">
    <property type="term" value="F:pyridoxal phosphate binding"/>
    <property type="evidence" value="ECO:0007669"/>
    <property type="project" value="InterPro"/>
</dbReference>
<comment type="caution">
    <text evidence="6">The sequence shown here is derived from an EMBL/GenBank/DDBJ whole genome shotgun (WGS) entry which is preliminary data.</text>
</comment>
<comment type="cofactor">
    <cofactor evidence="1">
        <name>pyridoxal 5'-phosphate</name>
        <dbReference type="ChEBI" id="CHEBI:597326"/>
    </cofactor>
</comment>
<dbReference type="GO" id="GO:0009102">
    <property type="term" value="P:biotin biosynthetic process"/>
    <property type="evidence" value="ECO:0007669"/>
    <property type="project" value="TreeGrafter"/>
</dbReference>
<dbReference type="InterPro" id="IPR004839">
    <property type="entry name" value="Aminotransferase_I/II_large"/>
</dbReference>
<dbReference type="PANTHER" id="PTHR13693">
    <property type="entry name" value="CLASS II AMINOTRANSFERASE/8-AMINO-7-OXONONANOATE SYNTHASE"/>
    <property type="match status" value="1"/>
</dbReference>